<reference evidence="1 2" key="1">
    <citation type="submission" date="2024-09" db="EMBL/GenBank/DDBJ databases">
        <authorList>
            <person name="Sun Q."/>
            <person name="Mori K."/>
        </authorList>
    </citation>
    <scope>NUCLEOTIDE SEQUENCE [LARGE SCALE GENOMIC DNA]</scope>
    <source>
        <strain evidence="1 2">NCAIM B.02481</strain>
    </source>
</reference>
<organism evidence="1 2">
    <name type="scientific">Winogradskyella pulchriflava</name>
    <dbReference type="NCBI Taxonomy" id="1110688"/>
    <lineage>
        <taxon>Bacteria</taxon>
        <taxon>Pseudomonadati</taxon>
        <taxon>Bacteroidota</taxon>
        <taxon>Flavobacteriia</taxon>
        <taxon>Flavobacteriales</taxon>
        <taxon>Flavobacteriaceae</taxon>
        <taxon>Winogradskyella</taxon>
    </lineage>
</organism>
<dbReference type="RefSeq" id="WP_386064079.1">
    <property type="nucleotide sequence ID" value="NZ_JBHLTQ010000005.1"/>
</dbReference>
<name>A0ABV6QA75_9FLAO</name>
<gene>
    <name evidence="1" type="ORF">ACFFGA_11490</name>
</gene>
<proteinExistence type="predicted"/>
<evidence type="ECO:0000313" key="1">
    <source>
        <dbReference type="EMBL" id="MFC0605181.1"/>
    </source>
</evidence>
<dbReference type="Proteomes" id="UP001589832">
    <property type="component" value="Unassembled WGS sequence"/>
</dbReference>
<protein>
    <submittedName>
        <fullName evidence="1">Uncharacterized protein</fullName>
    </submittedName>
</protein>
<keyword evidence="2" id="KW-1185">Reference proteome</keyword>
<comment type="caution">
    <text evidence="1">The sequence shown here is derived from an EMBL/GenBank/DDBJ whole genome shotgun (WGS) entry which is preliminary data.</text>
</comment>
<sequence>MGFSKWILRNGPGSPGHTARAIVKLYKQTNFGISSNEEKYFQIYEFRISVQDKLRNRGSLLAEFYDRIGQIINEEDMPLFVFSLECLETKQFRWGVTNDNIDDILKVIREEVEKIDNSLVKLNYQDYRNKSIYFLNEVLEFANS</sequence>
<accession>A0ABV6QA75</accession>
<evidence type="ECO:0000313" key="2">
    <source>
        <dbReference type="Proteomes" id="UP001589832"/>
    </source>
</evidence>
<dbReference type="EMBL" id="JBHLTQ010000005">
    <property type="protein sequence ID" value="MFC0605181.1"/>
    <property type="molecule type" value="Genomic_DNA"/>
</dbReference>